<reference evidence="1" key="1">
    <citation type="submission" date="2016-06" db="UniProtKB">
        <authorList>
            <consortium name="WormBaseParasite"/>
        </authorList>
    </citation>
    <scope>IDENTIFICATION</scope>
</reference>
<protein>
    <submittedName>
        <fullName evidence="1">DRBM domain-containing protein</fullName>
    </submittedName>
</protein>
<organism evidence="1">
    <name type="scientific">Schistocephalus solidus</name>
    <name type="common">Tapeworm</name>
    <dbReference type="NCBI Taxonomy" id="70667"/>
    <lineage>
        <taxon>Eukaryota</taxon>
        <taxon>Metazoa</taxon>
        <taxon>Spiralia</taxon>
        <taxon>Lophotrochozoa</taxon>
        <taxon>Platyhelminthes</taxon>
        <taxon>Cestoda</taxon>
        <taxon>Eucestoda</taxon>
        <taxon>Diphyllobothriidea</taxon>
        <taxon>Diphyllobothriidae</taxon>
        <taxon>Schistocephalus</taxon>
    </lineage>
</organism>
<proteinExistence type="predicted"/>
<evidence type="ECO:0000313" key="1">
    <source>
        <dbReference type="WBParaSite" id="SSLN_0000495801-mRNA-1"/>
    </source>
</evidence>
<sequence length="115" mass="12595">LITTSSMPRRPRSTTLSSLLHLLRRSRRRTPLASLPPPLTTCHLLHPTPPPPVLIAIAHSPATSSWSVTCEFIAQSPAKQCQEHQHTAIAAAQVYYHLKLIHVQVSVPAPPFCGT</sequence>
<dbReference type="AlphaFoldDB" id="A0A183SKQ5"/>
<accession>A0A183SKQ5</accession>
<name>A0A183SKQ5_SCHSO</name>
<dbReference type="WBParaSite" id="SSLN_0000495801-mRNA-1">
    <property type="protein sequence ID" value="SSLN_0000495801-mRNA-1"/>
    <property type="gene ID" value="SSLN_0000495801"/>
</dbReference>